<sequence length="45" mass="5000">MNLTEAIGILGEPYFKTNNCLIYNLDCLEALKQIPADSVKLTISK</sequence>
<dbReference type="Proteomes" id="UP000184315">
    <property type="component" value="Unassembled WGS sequence"/>
</dbReference>
<dbReference type="STRING" id="671072.PL9214500276"/>
<reference evidence="2" key="1">
    <citation type="submission" date="2015-10" db="EMBL/GenBank/DDBJ databases">
        <authorList>
            <person name="Regsiter A."/>
            <person name="william w."/>
        </authorList>
    </citation>
    <scope>NUCLEOTIDE SEQUENCE [LARGE SCALE GENOMIC DNA]</scope>
</reference>
<gene>
    <name evidence="1" type="ORF">PL9214500276</name>
</gene>
<dbReference type="EMBL" id="CZDF01000156">
    <property type="protein sequence ID" value="CUR33029.1"/>
    <property type="molecule type" value="Genomic_DNA"/>
</dbReference>
<evidence type="ECO:0000313" key="2">
    <source>
        <dbReference type="Proteomes" id="UP000184315"/>
    </source>
</evidence>
<organism evidence="1 2">
    <name type="scientific">Planktothrix tepida PCC 9214</name>
    <dbReference type="NCBI Taxonomy" id="671072"/>
    <lineage>
        <taxon>Bacteria</taxon>
        <taxon>Bacillati</taxon>
        <taxon>Cyanobacteriota</taxon>
        <taxon>Cyanophyceae</taxon>
        <taxon>Oscillatoriophycideae</taxon>
        <taxon>Oscillatoriales</taxon>
        <taxon>Microcoleaceae</taxon>
        <taxon>Planktothrix</taxon>
    </lineage>
</organism>
<dbReference type="AlphaFoldDB" id="A0A1J1LKB6"/>
<name>A0A1J1LKB6_9CYAN</name>
<keyword evidence="2" id="KW-1185">Reference proteome</keyword>
<protein>
    <submittedName>
        <fullName evidence="1">Uncharacterized protein</fullName>
    </submittedName>
</protein>
<evidence type="ECO:0000313" key="1">
    <source>
        <dbReference type="EMBL" id="CUR33029.1"/>
    </source>
</evidence>
<proteinExistence type="predicted"/>
<accession>A0A1J1LKB6</accession>